<sequence>MLALISPAKRLDEQPAPIDLELTQPELLDESQVLINKLKKMSVKKLTELMNISEDLATLNRERYQNWSLPFTANNAAPALTLFKGDVYLGMNPESFNKTELRFAQKHLRILSGLYGVLRPLDLMQPYRLEMGTDLSVGRSKNLYAFWDDKITKEINTALADSNSPVIVNLASNEYYKSIRPKKIEGEVITPVFKEEKAGKLRVLGMFAKQARGMMVNYIVKEKANDAESLKDFHQAGYTFDESLSSEKQFVFVRPQPAPVSSR</sequence>
<reference evidence="2 3" key="1">
    <citation type="submission" date="2019-02" db="EMBL/GenBank/DDBJ databases">
        <title>Deep-cultivation of Planctomycetes and their phenomic and genomic characterization uncovers novel biology.</title>
        <authorList>
            <person name="Wiegand S."/>
            <person name="Jogler M."/>
            <person name="Boedeker C."/>
            <person name="Pinto D."/>
            <person name="Vollmers J."/>
            <person name="Rivas-Marin E."/>
            <person name="Kohn T."/>
            <person name="Peeters S.H."/>
            <person name="Heuer A."/>
            <person name="Rast P."/>
            <person name="Oberbeckmann S."/>
            <person name="Bunk B."/>
            <person name="Jeske O."/>
            <person name="Meyerdierks A."/>
            <person name="Storesund J.E."/>
            <person name="Kallscheuer N."/>
            <person name="Luecker S."/>
            <person name="Lage O.M."/>
            <person name="Pohl T."/>
            <person name="Merkel B.J."/>
            <person name="Hornburger P."/>
            <person name="Mueller R.-W."/>
            <person name="Bruemmer F."/>
            <person name="Labrenz M."/>
            <person name="Spormann A.M."/>
            <person name="Op den Camp H."/>
            <person name="Overmann J."/>
            <person name="Amann R."/>
            <person name="Jetten M.S.M."/>
            <person name="Mascher T."/>
            <person name="Medema M.H."/>
            <person name="Devos D.P."/>
            <person name="Kaster A.-K."/>
            <person name="Ovreas L."/>
            <person name="Rohde M."/>
            <person name="Galperin M.Y."/>
            <person name="Jogler C."/>
        </authorList>
    </citation>
    <scope>NUCLEOTIDE SEQUENCE [LARGE SCALE GENOMIC DNA]</scope>
    <source>
        <strain evidence="2 3">Pla110</strain>
    </source>
</reference>
<accession>A0A518CS64</accession>
<organism evidence="2 3">
    <name type="scientific">Polystyrenella longa</name>
    <dbReference type="NCBI Taxonomy" id="2528007"/>
    <lineage>
        <taxon>Bacteria</taxon>
        <taxon>Pseudomonadati</taxon>
        <taxon>Planctomycetota</taxon>
        <taxon>Planctomycetia</taxon>
        <taxon>Planctomycetales</taxon>
        <taxon>Planctomycetaceae</taxon>
        <taxon>Polystyrenella</taxon>
    </lineage>
</organism>
<dbReference type="OrthoDB" id="9777133at2"/>
<evidence type="ECO:0000256" key="1">
    <source>
        <dbReference type="HAMAP-Rule" id="MF_00652"/>
    </source>
</evidence>
<dbReference type="EMBL" id="CP036281">
    <property type="protein sequence ID" value="QDU82069.1"/>
    <property type="molecule type" value="Genomic_DNA"/>
</dbReference>
<dbReference type="PANTHER" id="PTHR30283:SF4">
    <property type="entry name" value="PEROXIDE STRESS RESISTANCE PROTEIN YAAA"/>
    <property type="match status" value="1"/>
</dbReference>
<gene>
    <name evidence="2" type="ORF">Pla110_38240</name>
</gene>
<dbReference type="KEGG" id="plon:Pla110_38240"/>
<protein>
    <recommendedName>
        <fullName evidence="1">UPF0246 protein Pla110_38240</fullName>
    </recommendedName>
</protein>
<dbReference type="Proteomes" id="UP000317178">
    <property type="component" value="Chromosome"/>
</dbReference>
<dbReference type="GO" id="GO:0033194">
    <property type="term" value="P:response to hydroperoxide"/>
    <property type="evidence" value="ECO:0007669"/>
    <property type="project" value="TreeGrafter"/>
</dbReference>
<dbReference type="AlphaFoldDB" id="A0A518CS64"/>
<comment type="similarity">
    <text evidence="1">Belongs to the UPF0246 family.</text>
</comment>
<evidence type="ECO:0000313" key="3">
    <source>
        <dbReference type="Proteomes" id="UP000317178"/>
    </source>
</evidence>
<name>A0A518CS64_9PLAN</name>
<dbReference type="GO" id="GO:0005829">
    <property type="term" value="C:cytosol"/>
    <property type="evidence" value="ECO:0007669"/>
    <property type="project" value="TreeGrafter"/>
</dbReference>
<dbReference type="InterPro" id="IPR005583">
    <property type="entry name" value="YaaA"/>
</dbReference>
<dbReference type="NCBIfam" id="NF002543">
    <property type="entry name" value="PRK02101.1-4"/>
    <property type="match status" value="1"/>
</dbReference>
<proteinExistence type="inferred from homology"/>
<dbReference type="NCBIfam" id="NF002542">
    <property type="entry name" value="PRK02101.1-3"/>
    <property type="match status" value="1"/>
</dbReference>
<keyword evidence="3" id="KW-1185">Reference proteome</keyword>
<dbReference type="HAMAP" id="MF_00652">
    <property type="entry name" value="UPF0246"/>
    <property type="match status" value="1"/>
</dbReference>
<evidence type="ECO:0000313" key="2">
    <source>
        <dbReference type="EMBL" id="QDU82069.1"/>
    </source>
</evidence>
<dbReference type="RefSeq" id="WP_144997946.1">
    <property type="nucleotide sequence ID" value="NZ_CP036281.1"/>
</dbReference>
<dbReference type="PANTHER" id="PTHR30283">
    <property type="entry name" value="PEROXIDE STRESS RESPONSE PROTEIN YAAA"/>
    <property type="match status" value="1"/>
</dbReference>
<dbReference type="Pfam" id="PF03883">
    <property type="entry name" value="H2O2_YaaD"/>
    <property type="match status" value="1"/>
</dbReference>